<dbReference type="Proteomes" id="UP001223217">
    <property type="component" value="Segment"/>
</dbReference>
<proteinExistence type="predicted"/>
<organism evidence="2 3">
    <name type="scientific">Gaeumannomyces tritici fusarivirus 1</name>
    <dbReference type="NCBI Taxonomy" id="2501217"/>
    <lineage>
        <taxon>Viruses</taxon>
        <taxon>Riboviria</taxon>
        <taxon>Orthornavirae</taxon>
        <taxon>Pisuviricota</taxon>
        <taxon>Duplopiviricetes</taxon>
        <taxon>Durnavirales</taxon>
        <taxon>Fusariviridae</taxon>
    </lineage>
</organism>
<name>A0A3T0D177_9VIRU</name>
<feature type="coiled-coil region" evidence="1">
    <location>
        <begin position="196"/>
        <end position="223"/>
    </location>
</feature>
<keyword evidence="1" id="KW-0175">Coiled coil</keyword>
<evidence type="ECO:0000313" key="2">
    <source>
        <dbReference type="EMBL" id="AZT88653.1"/>
    </source>
</evidence>
<evidence type="ECO:0000256" key="1">
    <source>
        <dbReference type="SAM" id="Coils"/>
    </source>
</evidence>
<gene>
    <name evidence="2" type="ORF">GtFV1_gp2</name>
</gene>
<accession>A0A3T0D177</accession>
<sequence>MATASSSKTGMSLSEAYKVLDKAQKESFKNRKNEVLCEISHSKVVAAHAAIYDALKEAEANSTLQADLQKALDDVKLARQWCEHYKRDLNTAVEAEKAAVLAKEEADKKYSGELKALKESIEHHKKENLDLLKSKNATIIEVAAAEARLKSAAAKFDPEEAKKLTVALEGYKADRVLLDQQLASNQATLRAQNIKLDELSKANAALVHAIEAAKIEKLELQRQASSVRKGIAKAFSEDQVDWPKVKELLGEATMKKLEAWVQVPAHNVRDSISKGIGFFTKASNTFDKAYKGFVVVLKKALEVLKTTGSTYVACIATWVNMILKDAVMIDLKTAKFYRLDLEARLASVKASNPLASVKQKAAIANQASTNEKERSWRDVWAESRSRLRLALDSFNKRAKATAAASGKFIYKQWQKVKGATRRLHNFVFGNSKVEGKRVVPPELDQDIPAERGPFGWFRHSKGKTYKVPSVEAEELEREAAAYSVDSLAPEPDTKPGVIFEAQAS</sequence>
<dbReference type="EMBL" id="MK279501">
    <property type="protein sequence ID" value="AZT88653.1"/>
    <property type="molecule type" value="Genomic_RNA"/>
</dbReference>
<protein>
    <submittedName>
        <fullName evidence="2">Uncharacterized protein</fullName>
    </submittedName>
</protein>
<reference evidence="2" key="1">
    <citation type="journal article" date="2019" name="PLoS ONE">
        <title>Hiding in plain sight: New virus genomes discovered via a systematic analysis of fungal public transcriptomes.</title>
        <authorList>
            <person name="Gilbert K.B."/>
            <person name="Holcomb E.E."/>
            <person name="Allscheid R.L."/>
            <person name="Carrington J.C."/>
        </authorList>
    </citation>
    <scope>NUCLEOTIDE SEQUENCE</scope>
    <source>
        <strain evidence="2">GtFv1GGT-007</strain>
    </source>
</reference>
<evidence type="ECO:0000313" key="3">
    <source>
        <dbReference type="Proteomes" id="UP001223217"/>
    </source>
</evidence>